<protein>
    <submittedName>
        <fullName evidence="2">Uncharacterized protein</fullName>
    </submittedName>
</protein>
<accession>A0A0E0DJL5</accession>
<evidence type="ECO:0000313" key="3">
    <source>
        <dbReference type="Proteomes" id="UP000008021"/>
    </source>
</evidence>
<feature type="region of interest" description="Disordered" evidence="1">
    <location>
        <begin position="1"/>
        <end position="69"/>
    </location>
</feature>
<reference evidence="2" key="2">
    <citation type="submission" date="2018-05" db="EMBL/GenBank/DDBJ databases">
        <title>OmerRS3 (Oryza meridionalis Reference Sequence Version 3).</title>
        <authorList>
            <person name="Zhang J."/>
            <person name="Kudrna D."/>
            <person name="Lee S."/>
            <person name="Talag J."/>
            <person name="Welchert J."/>
            <person name="Wing R.A."/>
        </authorList>
    </citation>
    <scope>NUCLEOTIDE SEQUENCE [LARGE SCALE GENOMIC DNA]</scope>
    <source>
        <strain evidence="2">cv. OR44</strain>
    </source>
</reference>
<feature type="compositionally biased region" description="Low complexity" evidence="1">
    <location>
        <begin position="40"/>
        <end position="52"/>
    </location>
</feature>
<dbReference type="EnsemblPlants" id="OMERI04G23930.1">
    <property type="protein sequence ID" value="OMERI04G23930.1"/>
    <property type="gene ID" value="OMERI04G23930"/>
</dbReference>
<evidence type="ECO:0000313" key="2">
    <source>
        <dbReference type="EnsemblPlants" id="OMERI04G23930.1"/>
    </source>
</evidence>
<sequence>MEQNPLVVDGRTSSPSYVASPSAEAEGETSSMRDVAEQKPVLAVVVSSPASSGEHHKPTVEEDRTASASGDMQQIPAVVAGGSLPASSFAQQKREVLEDGKLTKGCENGFICCTATADRSEAMNRPLQKYDIHLERSHPLSTTNRTKRCAWCSLRDIRAACNMNFSSGGEPWHDRSCSEHVWKENM</sequence>
<reference evidence="2" key="1">
    <citation type="submission" date="2015-04" db="UniProtKB">
        <authorList>
            <consortium name="EnsemblPlants"/>
        </authorList>
    </citation>
    <scope>IDENTIFICATION</scope>
</reference>
<keyword evidence="3" id="KW-1185">Reference proteome</keyword>
<organism evidence="2">
    <name type="scientific">Oryza meridionalis</name>
    <dbReference type="NCBI Taxonomy" id="40149"/>
    <lineage>
        <taxon>Eukaryota</taxon>
        <taxon>Viridiplantae</taxon>
        <taxon>Streptophyta</taxon>
        <taxon>Embryophyta</taxon>
        <taxon>Tracheophyta</taxon>
        <taxon>Spermatophyta</taxon>
        <taxon>Magnoliopsida</taxon>
        <taxon>Liliopsida</taxon>
        <taxon>Poales</taxon>
        <taxon>Poaceae</taxon>
        <taxon>BOP clade</taxon>
        <taxon>Oryzoideae</taxon>
        <taxon>Oryzeae</taxon>
        <taxon>Oryzinae</taxon>
        <taxon>Oryza</taxon>
    </lineage>
</organism>
<dbReference type="AlphaFoldDB" id="A0A0E0DJL5"/>
<dbReference type="HOGENOM" id="CLU_136433_0_0_1"/>
<feature type="compositionally biased region" description="Basic and acidic residues" evidence="1">
    <location>
        <begin position="53"/>
        <end position="65"/>
    </location>
</feature>
<evidence type="ECO:0000256" key="1">
    <source>
        <dbReference type="SAM" id="MobiDB-lite"/>
    </source>
</evidence>
<dbReference type="Gramene" id="OMERI04G23930.1">
    <property type="protein sequence ID" value="OMERI04G23930.1"/>
    <property type="gene ID" value="OMERI04G23930"/>
</dbReference>
<proteinExistence type="predicted"/>
<dbReference type="Proteomes" id="UP000008021">
    <property type="component" value="Chromosome 4"/>
</dbReference>
<name>A0A0E0DJL5_9ORYZ</name>